<accession>A0A6A0H5H7</accession>
<evidence type="ECO:0000256" key="1">
    <source>
        <dbReference type="ARBA" id="ARBA00022729"/>
    </source>
</evidence>
<organism evidence="3">
    <name type="scientific">Hyalella azteca</name>
    <name type="common">Amphipod</name>
    <dbReference type="NCBI Taxonomy" id="294128"/>
    <lineage>
        <taxon>Eukaryota</taxon>
        <taxon>Metazoa</taxon>
        <taxon>Ecdysozoa</taxon>
        <taxon>Arthropoda</taxon>
        <taxon>Crustacea</taxon>
        <taxon>Multicrustacea</taxon>
        <taxon>Malacostraca</taxon>
        <taxon>Eumalacostraca</taxon>
        <taxon>Peracarida</taxon>
        <taxon>Amphipoda</taxon>
        <taxon>Senticaudata</taxon>
        <taxon>Talitrida</taxon>
        <taxon>Talitroidea</taxon>
        <taxon>Hyalellidae</taxon>
        <taxon>Hyalella</taxon>
    </lineage>
</organism>
<dbReference type="Pfam" id="PF17064">
    <property type="entry name" value="QVR"/>
    <property type="match status" value="1"/>
</dbReference>
<dbReference type="Gene3D" id="3.30.420.40">
    <property type="match status" value="1"/>
</dbReference>
<dbReference type="InterPro" id="IPR050975">
    <property type="entry name" value="Sleep_regulator"/>
</dbReference>
<dbReference type="PANTHER" id="PTHR33562">
    <property type="entry name" value="ATILLA, ISOFORM B-RELATED-RELATED"/>
    <property type="match status" value="1"/>
</dbReference>
<evidence type="ECO:0000256" key="2">
    <source>
        <dbReference type="ARBA" id="ARBA00023180"/>
    </source>
</evidence>
<protein>
    <submittedName>
        <fullName evidence="3">Uncharacterized protein</fullName>
    </submittedName>
</protein>
<keyword evidence="1" id="KW-0732">Signal</keyword>
<reference evidence="3" key="2">
    <citation type="journal article" date="2018" name="Environ. Sci. Technol.">
        <title>The Toxicogenome of Hyalella azteca: A Model for Sediment Ecotoxicology and Evolutionary Toxicology.</title>
        <authorList>
            <person name="Poynton H.C."/>
            <person name="Hasenbein S."/>
            <person name="Benoit J.B."/>
            <person name="Sepulveda M.S."/>
            <person name="Poelchau M.F."/>
            <person name="Hughes D.S.T."/>
            <person name="Murali S.C."/>
            <person name="Chen S."/>
            <person name="Glastad K.M."/>
            <person name="Goodisman M.A.D."/>
            <person name="Werren J.H."/>
            <person name="Vineis J.H."/>
            <person name="Bowen J.L."/>
            <person name="Friedrich M."/>
            <person name="Jones J."/>
            <person name="Robertson H.M."/>
            <person name="Feyereisen R."/>
            <person name="Mechler-Hickson A."/>
            <person name="Mathers N."/>
            <person name="Lee C.E."/>
            <person name="Colbourne J.K."/>
            <person name="Biales A."/>
            <person name="Johnston J.S."/>
            <person name="Wellborn G.A."/>
            <person name="Rosendale A.J."/>
            <person name="Cridge A.G."/>
            <person name="Munoz-Torres M.C."/>
            <person name="Bain P.A."/>
            <person name="Manny A.R."/>
            <person name="Major K.M."/>
            <person name="Lambert F.N."/>
            <person name="Vulpe C.D."/>
            <person name="Tuck P."/>
            <person name="Blalock B.J."/>
            <person name="Lin Y.Y."/>
            <person name="Smith M.E."/>
            <person name="Ochoa-Acuna H."/>
            <person name="Chen M.M."/>
            <person name="Childers C.P."/>
            <person name="Qu J."/>
            <person name="Dugan S."/>
            <person name="Lee S.L."/>
            <person name="Chao H."/>
            <person name="Dinh H."/>
            <person name="Han Y."/>
            <person name="Doddapaneni H."/>
            <person name="Worley K.C."/>
            <person name="Muzny D.M."/>
            <person name="Gibbs R.A."/>
            <person name="Richards S."/>
        </authorList>
    </citation>
    <scope>NUCLEOTIDE SEQUENCE</scope>
    <source>
        <strain evidence="3">HAZT.00-mixed</strain>
        <tissue evidence="3">Whole organism</tissue>
    </source>
</reference>
<dbReference type="InterPro" id="IPR045860">
    <property type="entry name" value="Snake_toxin-like_sf"/>
</dbReference>
<dbReference type="GO" id="GO:0032222">
    <property type="term" value="P:regulation of synaptic transmission, cholinergic"/>
    <property type="evidence" value="ECO:0007669"/>
    <property type="project" value="InterPro"/>
</dbReference>
<name>A0A6A0H5H7_HYAAZ</name>
<dbReference type="AlphaFoldDB" id="A0A6A0H5H7"/>
<evidence type="ECO:0000313" key="3">
    <source>
        <dbReference type="EMBL" id="KAA0199155.1"/>
    </source>
</evidence>
<keyword evidence="2" id="KW-0325">Glycoprotein</keyword>
<dbReference type="EMBL" id="JQDR03007095">
    <property type="protein sequence ID" value="KAA0199155.1"/>
    <property type="molecule type" value="Genomic_DNA"/>
</dbReference>
<sequence length="213" mass="24188">MGVEVRFGRLAYWIAARAVKLLIDEEDHLVDPPHPTHALRTLVLTHFNIEDRWDLSALAVWLMGDLSALADNRSAEFARLKYNRSAIRCWDCNSKFDPRCGHGHFDNHTLETVDCDQISYTHLGNAKAKYCRKVIQYIEGTERTIRSCGWLDDARAITHDGCYSRTGTKDIMITFCTCEADSCNSAPRRQTTAVWSSLVLTFVNSFLTLTRVG</sequence>
<gene>
    <name evidence="3" type="ORF">HAZT_HAZT000083</name>
</gene>
<dbReference type="SUPFAM" id="SSF57302">
    <property type="entry name" value="Snake toxin-like"/>
    <property type="match status" value="1"/>
</dbReference>
<comment type="caution">
    <text evidence="3">The sequence shown here is derived from an EMBL/GenBank/DDBJ whole genome shotgun (WGS) entry which is preliminary data.</text>
</comment>
<reference evidence="3" key="3">
    <citation type="submission" date="2019-06" db="EMBL/GenBank/DDBJ databases">
        <authorList>
            <person name="Poynton C."/>
            <person name="Hasenbein S."/>
            <person name="Benoit J.B."/>
            <person name="Sepulveda M.S."/>
            <person name="Poelchau M.F."/>
            <person name="Murali S.C."/>
            <person name="Chen S."/>
            <person name="Glastad K.M."/>
            <person name="Werren J.H."/>
            <person name="Vineis J.H."/>
            <person name="Bowen J.L."/>
            <person name="Friedrich M."/>
            <person name="Jones J."/>
            <person name="Robertson H.M."/>
            <person name="Feyereisen R."/>
            <person name="Mechler-Hickson A."/>
            <person name="Mathers N."/>
            <person name="Lee C.E."/>
            <person name="Colbourne J.K."/>
            <person name="Biales A."/>
            <person name="Johnston J.S."/>
            <person name="Wellborn G.A."/>
            <person name="Rosendale A.J."/>
            <person name="Cridge A.G."/>
            <person name="Munoz-Torres M.C."/>
            <person name="Bain P.A."/>
            <person name="Manny A.R."/>
            <person name="Major K.M."/>
            <person name="Lambert F.N."/>
            <person name="Vulpe C.D."/>
            <person name="Tuck P."/>
            <person name="Blalock B.J."/>
            <person name="Lin Y.-Y."/>
            <person name="Smith M.E."/>
            <person name="Ochoa-Acuna H."/>
            <person name="Chen M.-J.M."/>
            <person name="Childers C.P."/>
            <person name="Qu J."/>
            <person name="Dugan S."/>
            <person name="Lee S.L."/>
            <person name="Chao H."/>
            <person name="Dinh H."/>
            <person name="Han Y."/>
            <person name="Doddapaneni H."/>
            <person name="Worley K.C."/>
            <person name="Muzny D.M."/>
            <person name="Gibbs R.A."/>
            <person name="Richards S."/>
        </authorList>
    </citation>
    <scope>NUCLEOTIDE SEQUENCE</scope>
    <source>
        <strain evidence="3">HAZT.00-mixed</strain>
        <tissue evidence="3">Whole organism</tissue>
    </source>
</reference>
<dbReference type="Proteomes" id="UP000711488">
    <property type="component" value="Unassembled WGS sequence"/>
</dbReference>
<dbReference type="PANTHER" id="PTHR33562:SF2">
    <property type="entry name" value="PROTEIN QUIVER"/>
    <property type="match status" value="1"/>
</dbReference>
<proteinExistence type="predicted"/>
<dbReference type="OrthoDB" id="311172at2759"/>
<dbReference type="GO" id="GO:0030431">
    <property type="term" value="P:sleep"/>
    <property type="evidence" value="ECO:0007669"/>
    <property type="project" value="InterPro"/>
</dbReference>
<reference evidence="3" key="1">
    <citation type="submission" date="2014-08" db="EMBL/GenBank/DDBJ databases">
        <authorList>
            <person name="Murali S."/>
            <person name="Richards S."/>
            <person name="Bandaranaike D."/>
            <person name="Bellair M."/>
            <person name="Blankenburg K."/>
            <person name="Chao H."/>
            <person name="Dinh H."/>
            <person name="Doddapaneni H."/>
            <person name="Dugan-Rocha S."/>
            <person name="Elkadiri S."/>
            <person name="Gnanaolivu R."/>
            <person name="Hughes D."/>
            <person name="Lee S."/>
            <person name="Li M."/>
            <person name="Ming W."/>
            <person name="Munidasa M."/>
            <person name="Muniz J."/>
            <person name="Nguyen L."/>
            <person name="Osuji N."/>
            <person name="Pu L.-L."/>
            <person name="Puazo M."/>
            <person name="Skinner E."/>
            <person name="Qu C."/>
            <person name="Quiroz J."/>
            <person name="Raj R."/>
            <person name="Weissenberger G."/>
            <person name="Xin Y."/>
            <person name="Zou X."/>
            <person name="Han Y."/>
            <person name="Worley K."/>
            <person name="Muzny D."/>
            <person name="Gibbs R."/>
        </authorList>
    </citation>
    <scope>NUCLEOTIDE SEQUENCE</scope>
    <source>
        <strain evidence="3">HAZT.00-mixed</strain>
        <tissue evidence="3">Whole organism</tissue>
    </source>
</reference>
<dbReference type="InterPro" id="IPR031424">
    <property type="entry name" value="QVR-like"/>
</dbReference>